<dbReference type="AlphaFoldDB" id="A0A895YGR9"/>
<dbReference type="Gene3D" id="3.30.360.10">
    <property type="entry name" value="Dihydrodipicolinate Reductase, domain 2"/>
    <property type="match status" value="1"/>
</dbReference>
<dbReference type="EMBL" id="CP070499">
    <property type="protein sequence ID" value="QSB13726.1"/>
    <property type="molecule type" value="Genomic_DNA"/>
</dbReference>
<feature type="domain" description="GFO/IDH/MocA-like oxidoreductase" evidence="2">
    <location>
        <begin position="154"/>
        <end position="262"/>
    </location>
</feature>
<dbReference type="PANTHER" id="PTHR43249">
    <property type="entry name" value="UDP-N-ACETYL-2-AMINO-2-DEOXY-D-GLUCURONATE OXIDASE"/>
    <property type="match status" value="1"/>
</dbReference>
<dbReference type="InterPro" id="IPR036291">
    <property type="entry name" value="NAD(P)-bd_dom_sf"/>
</dbReference>
<gene>
    <name evidence="3" type="ORF">JQS43_19440</name>
</gene>
<dbReference type="SUPFAM" id="SSF55347">
    <property type="entry name" value="Glyceraldehyde-3-phosphate dehydrogenase-like, C-terminal domain"/>
    <property type="match status" value="1"/>
</dbReference>
<evidence type="ECO:0000313" key="3">
    <source>
        <dbReference type="EMBL" id="QSB13726.1"/>
    </source>
</evidence>
<dbReference type="Gene3D" id="3.40.50.720">
    <property type="entry name" value="NAD(P)-binding Rossmann-like Domain"/>
    <property type="match status" value="1"/>
</dbReference>
<dbReference type="InterPro" id="IPR052515">
    <property type="entry name" value="Gfo/Idh/MocA_Oxidoreductase"/>
</dbReference>
<evidence type="ECO:0000259" key="1">
    <source>
        <dbReference type="Pfam" id="PF01408"/>
    </source>
</evidence>
<feature type="domain" description="Gfo/Idh/MocA-like oxidoreductase N-terminal" evidence="1">
    <location>
        <begin position="25"/>
        <end position="137"/>
    </location>
</feature>
<dbReference type="PANTHER" id="PTHR43249:SF1">
    <property type="entry name" value="D-GLUCOSIDE 3-DEHYDROGENASE"/>
    <property type="match status" value="1"/>
</dbReference>
<protein>
    <submittedName>
        <fullName evidence="3">Gfo/Idh/MocA family oxidoreductase</fullName>
    </submittedName>
</protein>
<evidence type="ECO:0000259" key="2">
    <source>
        <dbReference type="Pfam" id="PF22725"/>
    </source>
</evidence>
<sequence>MKTTPTPTVAVPSPRPAEPHARTCQIAVVGTGGIATVHAGDIDRLGDRARIVAAVDTDPDRLTEFCARWSIPRQYTKLEAMLDAERPDLVDLATPPGLHTAQAIACLARDLTVWCEKPPVLSLAELDQIAAAEAGSGGSFATVFQHRFGSGAQRLRALVAAADPRLGAPMTAVCHTLWYRPDEYFHVPWRGSFEVEGGGPTMGHGIHQIDLVLSILGDWREVVAVADRRARPTRTEDVSAALVTLDSGAVVTVLNSLLSPRETSYLRFDFAHATVELEHLYGYRDEDWRVTPAPGHADPVTEAWADGPTGQPSGHHAQLSVVVSALAAGQPPPVTLPDTRVTMELVAAIYASAFTGAPVRRGQIDETSSFYYRMDGNGAPWEA</sequence>
<dbReference type="SUPFAM" id="SSF51735">
    <property type="entry name" value="NAD(P)-binding Rossmann-fold domains"/>
    <property type="match status" value="1"/>
</dbReference>
<keyword evidence="4" id="KW-1185">Reference proteome</keyword>
<dbReference type="Pfam" id="PF22725">
    <property type="entry name" value="GFO_IDH_MocA_C3"/>
    <property type="match status" value="1"/>
</dbReference>
<dbReference type="InterPro" id="IPR055170">
    <property type="entry name" value="GFO_IDH_MocA-like_dom"/>
</dbReference>
<accession>A0A895YGR9</accession>
<dbReference type="KEGG" id="nhy:JQS43_19440"/>
<dbReference type="GO" id="GO:0000166">
    <property type="term" value="F:nucleotide binding"/>
    <property type="evidence" value="ECO:0007669"/>
    <property type="project" value="InterPro"/>
</dbReference>
<evidence type="ECO:0000313" key="4">
    <source>
        <dbReference type="Proteomes" id="UP000662857"/>
    </source>
</evidence>
<dbReference type="Proteomes" id="UP000662857">
    <property type="component" value="Chromosome"/>
</dbReference>
<reference evidence="3" key="1">
    <citation type="submission" date="2021-02" db="EMBL/GenBank/DDBJ databases">
        <title>Natrosporangium hydrolyticum gen. nov., sp. nov, a haloalkaliphilic actinobacterium from a soda solonchak soil.</title>
        <authorList>
            <person name="Sorokin D.Y."/>
            <person name="Khijniak T.V."/>
            <person name="Zakharycheva A.P."/>
            <person name="Boueva O.V."/>
            <person name="Ariskina E.V."/>
            <person name="Hahnke R.L."/>
            <person name="Bunk B."/>
            <person name="Sproer C."/>
            <person name="Schumann P."/>
            <person name="Evtushenko L.I."/>
            <person name="Kublanov I.V."/>
        </authorList>
    </citation>
    <scope>NUCLEOTIDE SEQUENCE</scope>
    <source>
        <strain evidence="3">DSM 106523</strain>
    </source>
</reference>
<dbReference type="RefSeq" id="WP_239675829.1">
    <property type="nucleotide sequence ID" value="NZ_CP070499.1"/>
</dbReference>
<organism evidence="3 4">
    <name type="scientific">Natronosporangium hydrolyticum</name>
    <dbReference type="NCBI Taxonomy" id="2811111"/>
    <lineage>
        <taxon>Bacteria</taxon>
        <taxon>Bacillati</taxon>
        <taxon>Actinomycetota</taxon>
        <taxon>Actinomycetes</taxon>
        <taxon>Micromonosporales</taxon>
        <taxon>Micromonosporaceae</taxon>
        <taxon>Natronosporangium</taxon>
    </lineage>
</organism>
<name>A0A895YGR9_9ACTN</name>
<dbReference type="Pfam" id="PF01408">
    <property type="entry name" value="GFO_IDH_MocA"/>
    <property type="match status" value="1"/>
</dbReference>
<dbReference type="InterPro" id="IPR000683">
    <property type="entry name" value="Gfo/Idh/MocA-like_OxRdtase_N"/>
</dbReference>
<proteinExistence type="predicted"/>